<dbReference type="SUPFAM" id="SSF51735">
    <property type="entry name" value="NAD(P)-binding Rossmann-fold domains"/>
    <property type="match status" value="1"/>
</dbReference>
<gene>
    <name evidence="5" type="ORF">SAMN05444390_103295</name>
</gene>
<dbReference type="InterPro" id="IPR003148">
    <property type="entry name" value="RCK_N"/>
</dbReference>
<evidence type="ECO:0000259" key="4">
    <source>
        <dbReference type="PROSITE" id="PS51202"/>
    </source>
</evidence>
<evidence type="ECO:0000313" key="6">
    <source>
        <dbReference type="Proteomes" id="UP000236745"/>
    </source>
</evidence>
<name>A0A1H6CAS5_9GAMM</name>
<feature type="domain" description="RCK C-terminal" evidence="4">
    <location>
        <begin position="136"/>
        <end position="214"/>
    </location>
</feature>
<dbReference type="Proteomes" id="UP000236745">
    <property type="component" value="Unassembled WGS sequence"/>
</dbReference>
<dbReference type="GO" id="GO:0006813">
    <property type="term" value="P:potassium ion transport"/>
    <property type="evidence" value="ECO:0007669"/>
    <property type="project" value="InterPro"/>
</dbReference>
<evidence type="ECO:0000313" key="5">
    <source>
        <dbReference type="EMBL" id="SEG69496.1"/>
    </source>
</evidence>
<organism evidence="5 6">
    <name type="scientific">Marinobacterium lutimaris</name>
    <dbReference type="NCBI Taxonomy" id="568106"/>
    <lineage>
        <taxon>Bacteria</taxon>
        <taxon>Pseudomonadati</taxon>
        <taxon>Pseudomonadota</taxon>
        <taxon>Gammaproteobacteria</taxon>
        <taxon>Oceanospirillales</taxon>
        <taxon>Oceanospirillaceae</taxon>
        <taxon>Marinobacterium</taxon>
    </lineage>
</organism>
<dbReference type="Pfam" id="PF02254">
    <property type="entry name" value="TrkA_N"/>
    <property type="match status" value="1"/>
</dbReference>
<dbReference type="InterPro" id="IPR006037">
    <property type="entry name" value="RCK_C"/>
</dbReference>
<dbReference type="OrthoDB" id="7375203at2"/>
<dbReference type="GO" id="GO:0008324">
    <property type="term" value="F:monoatomic cation transmembrane transporter activity"/>
    <property type="evidence" value="ECO:0007669"/>
    <property type="project" value="InterPro"/>
</dbReference>
<evidence type="ECO:0000256" key="1">
    <source>
        <dbReference type="ARBA" id="ARBA00022448"/>
    </source>
</evidence>
<sequence>MRFVFLGTNTLTLATARMLLVEGCDVVLVEKSKARIDELSEQIECGFLHGDGSLPDVLEQADPGSTDALFALLNNERDNIIAALVARSLKFRRVILLVTAPEFEHICVELGLEDTVAPNRAVARHLVNMIRGEKSLELSAIIHADAEVFSFVAAESEAGPISELSLPKSTRIICLYRAGKLVLPDETDRIQVEDEIVVIIRSERLPALKKQLESRKDNGAAESDPGS</sequence>
<feature type="domain" description="RCK N-terminal" evidence="3">
    <location>
        <begin position="1"/>
        <end position="122"/>
    </location>
</feature>
<dbReference type="InterPro" id="IPR050721">
    <property type="entry name" value="Trk_Ktr_HKT_K-transport"/>
</dbReference>
<proteinExistence type="predicted"/>
<dbReference type="PROSITE" id="PS51201">
    <property type="entry name" value="RCK_N"/>
    <property type="match status" value="1"/>
</dbReference>
<dbReference type="InterPro" id="IPR036721">
    <property type="entry name" value="RCK_C_sf"/>
</dbReference>
<dbReference type="PANTHER" id="PTHR43833:SF5">
    <property type="entry name" value="TRK SYSTEM POTASSIUM UPTAKE PROTEIN TRKA"/>
    <property type="match status" value="1"/>
</dbReference>
<dbReference type="SUPFAM" id="SSF116726">
    <property type="entry name" value="TrkA C-terminal domain-like"/>
    <property type="match status" value="1"/>
</dbReference>
<dbReference type="Gene3D" id="3.40.50.720">
    <property type="entry name" value="NAD(P)-binding Rossmann-like Domain"/>
    <property type="match status" value="1"/>
</dbReference>
<accession>A0A1H6CAS5</accession>
<evidence type="ECO:0000259" key="3">
    <source>
        <dbReference type="PROSITE" id="PS51201"/>
    </source>
</evidence>
<dbReference type="EMBL" id="FNVQ01000003">
    <property type="protein sequence ID" value="SEG69496.1"/>
    <property type="molecule type" value="Genomic_DNA"/>
</dbReference>
<keyword evidence="6" id="KW-1185">Reference proteome</keyword>
<keyword evidence="2" id="KW-0406">Ion transport</keyword>
<dbReference type="InterPro" id="IPR036291">
    <property type="entry name" value="NAD(P)-bd_dom_sf"/>
</dbReference>
<evidence type="ECO:0000256" key="2">
    <source>
        <dbReference type="ARBA" id="ARBA00023065"/>
    </source>
</evidence>
<keyword evidence="1" id="KW-0813">Transport</keyword>
<dbReference type="PROSITE" id="PS51202">
    <property type="entry name" value="RCK_C"/>
    <property type="match status" value="1"/>
</dbReference>
<dbReference type="AlphaFoldDB" id="A0A1H6CAS5"/>
<reference evidence="5 6" key="1">
    <citation type="submission" date="2016-10" db="EMBL/GenBank/DDBJ databases">
        <authorList>
            <person name="de Groot N.N."/>
        </authorList>
    </citation>
    <scope>NUCLEOTIDE SEQUENCE [LARGE SCALE GENOMIC DNA]</scope>
    <source>
        <strain evidence="5 6">DSM 22012</strain>
    </source>
</reference>
<dbReference type="Gene3D" id="3.30.70.1450">
    <property type="entry name" value="Regulator of K+ conductance, C-terminal domain"/>
    <property type="match status" value="1"/>
</dbReference>
<dbReference type="RefSeq" id="WP_104004136.1">
    <property type="nucleotide sequence ID" value="NZ_FNVQ01000003.1"/>
</dbReference>
<protein>
    <submittedName>
        <fullName evidence="5">Trk system potassium uptake protein TrkA</fullName>
    </submittedName>
</protein>
<dbReference type="PANTHER" id="PTHR43833">
    <property type="entry name" value="POTASSIUM CHANNEL PROTEIN 2-RELATED-RELATED"/>
    <property type="match status" value="1"/>
</dbReference>